<keyword evidence="5" id="KW-0539">Nucleus</keyword>
<sequence>MPDLSFLDQEAPPGYVAGLGRGATGFVTSAETGPSVFLSNFGLEVDEENPENPELGLFSAQKSAENEDADKIYEEVEARVQSRHKRKAVPETKVTESPDATKNQLKLKLNEVSLSEWLDLPDAGDLTRKNKRQRILEQQQQRVYATPDVLIAQASAKTHSSTVEDSNEAPTENGTEEGSTVTNFAADPEKERRILSSLRKVEPKNANLWISSARYEEQAKQFQKARAFIKEGCSQIPENDEVWIESIRLHRGEGIQVCKQIANDAVAYIKDSEKLWLTALDLENTSDFYARKKLLLRALEFLPHSSTIWETLIASIRESDETEVLEKLRLLENATKMCPTEWKFWEYQVSLSDYKSSKQILNRARKLSPKEEQVWIAALKLEEKENDGITLEKLLSMLHKGKAELIKNHANIAAIDWLRLAQESFECAPKTTQIIVNDTFSDWKKEKTFDELLQKCTELETAASAVTELAYKYITTNYPNEIKGWLAYLSYSHKACPENLGGIYKEALQRCPSEVLYLDCAKYYQSVGNAETDNILREGAAAFPESERIWLARARFEIQSHNYEKANSVYRDALEAAGKELMRVWYDYIHFLRFCWSLKKLDCSPDLILQESDRAILIHPDSADLHLQKAQIMHDMGLTKEARQLVNLFLKNHPKSVTLWQALAQYDFELHGAPKARSLLEKAILENPELPDLFVDKIELEVTEKDLVVARQLVNKGLKLFPSSADIWTIHLGFIPKASHRKVAFMDALKETENSSQVLLAIGRFLWADGKHEKAKTWFDRGLEADASNGDAWAWIHQYYLETSSNSDSAEAEKLVKQVEDRLDEIVTGKFWTKVISNPQNLDKTGVQLLALVGQKLLDSK</sequence>
<evidence type="ECO:0000256" key="2">
    <source>
        <dbReference type="ARBA" id="ARBA00022664"/>
    </source>
</evidence>
<accession>A0AAX4HFK5</accession>
<keyword evidence="2" id="KW-0507">mRNA processing</keyword>
<keyword evidence="9" id="KW-1185">Reference proteome</keyword>
<dbReference type="InterPro" id="IPR045075">
    <property type="entry name" value="Syf1-like"/>
</dbReference>
<dbReference type="SUPFAM" id="SSF48452">
    <property type="entry name" value="TPR-like"/>
    <property type="match status" value="3"/>
</dbReference>
<reference evidence="8 9" key="1">
    <citation type="submission" date="2023-10" db="EMBL/GenBank/DDBJ databases">
        <title>Draft Genome Sequence of Candida saopaulonensis from a very Premature Infant with Sepsis.</title>
        <authorList>
            <person name="Ning Y."/>
            <person name="Dai R."/>
            <person name="Xiao M."/>
            <person name="Xu Y."/>
            <person name="Yan Q."/>
            <person name="Zhang L."/>
        </authorList>
    </citation>
    <scope>NUCLEOTIDE SEQUENCE [LARGE SCALE GENOMIC DNA]</scope>
    <source>
        <strain evidence="8 9">19XY460</strain>
    </source>
</reference>
<keyword evidence="4" id="KW-0508">mRNA splicing</keyword>
<dbReference type="SMART" id="SM00028">
    <property type="entry name" value="TPR"/>
    <property type="match status" value="3"/>
</dbReference>
<feature type="compositionally biased region" description="Polar residues" evidence="6">
    <location>
        <begin position="156"/>
        <end position="183"/>
    </location>
</feature>
<evidence type="ECO:0000256" key="4">
    <source>
        <dbReference type="ARBA" id="ARBA00023187"/>
    </source>
</evidence>
<dbReference type="Pfam" id="PF06424">
    <property type="entry name" value="PRP1_N"/>
    <property type="match status" value="1"/>
</dbReference>
<dbReference type="GO" id="GO:0000244">
    <property type="term" value="P:spliceosomal tri-snRNP complex assembly"/>
    <property type="evidence" value="ECO:0007669"/>
    <property type="project" value="TreeGrafter"/>
</dbReference>
<evidence type="ECO:0000256" key="5">
    <source>
        <dbReference type="ARBA" id="ARBA00023242"/>
    </source>
</evidence>
<dbReference type="KEGG" id="asau:88175696"/>
<dbReference type="Proteomes" id="UP001338582">
    <property type="component" value="Chromosome 6"/>
</dbReference>
<dbReference type="AlphaFoldDB" id="A0AAX4HFK5"/>
<evidence type="ECO:0000256" key="6">
    <source>
        <dbReference type="SAM" id="MobiDB-lite"/>
    </source>
</evidence>
<dbReference type="EMBL" id="CP138899">
    <property type="protein sequence ID" value="WPK27258.1"/>
    <property type="molecule type" value="Genomic_DNA"/>
</dbReference>
<dbReference type="InterPro" id="IPR011990">
    <property type="entry name" value="TPR-like_helical_dom_sf"/>
</dbReference>
<dbReference type="PANTHER" id="PTHR11246">
    <property type="entry name" value="PRE-MRNA SPLICING FACTOR"/>
    <property type="match status" value="1"/>
</dbReference>
<dbReference type="Gene3D" id="1.25.40.10">
    <property type="entry name" value="Tetratricopeptide repeat domain"/>
    <property type="match status" value="4"/>
</dbReference>
<dbReference type="InterPro" id="IPR003107">
    <property type="entry name" value="HAT"/>
</dbReference>
<dbReference type="GeneID" id="88175696"/>
<evidence type="ECO:0000256" key="3">
    <source>
        <dbReference type="ARBA" id="ARBA00022737"/>
    </source>
</evidence>
<evidence type="ECO:0000256" key="1">
    <source>
        <dbReference type="ARBA" id="ARBA00004123"/>
    </source>
</evidence>
<feature type="region of interest" description="Disordered" evidence="6">
    <location>
        <begin position="156"/>
        <end position="186"/>
    </location>
</feature>
<feature type="domain" description="PRP1 splicing factor N-terminal" evidence="7">
    <location>
        <begin position="11"/>
        <end position="129"/>
    </location>
</feature>
<comment type="subcellular location">
    <subcellularLocation>
        <location evidence="1">Nucleus</location>
    </subcellularLocation>
</comment>
<evidence type="ECO:0000313" key="8">
    <source>
        <dbReference type="EMBL" id="WPK27258.1"/>
    </source>
</evidence>
<dbReference type="RefSeq" id="XP_062879636.1">
    <property type="nucleotide sequence ID" value="XM_063023566.1"/>
</dbReference>
<dbReference type="InterPro" id="IPR010491">
    <property type="entry name" value="PRP1_N"/>
</dbReference>
<evidence type="ECO:0000313" key="9">
    <source>
        <dbReference type="Proteomes" id="UP001338582"/>
    </source>
</evidence>
<gene>
    <name evidence="8" type="ORF">PUMCH_004636</name>
</gene>
<dbReference type="InterPro" id="IPR019734">
    <property type="entry name" value="TPR_rpt"/>
</dbReference>
<keyword evidence="3" id="KW-0677">Repeat</keyword>
<dbReference type="PANTHER" id="PTHR11246:SF1">
    <property type="entry name" value="PRE-MRNA-PROCESSING FACTOR 6"/>
    <property type="match status" value="1"/>
</dbReference>
<dbReference type="GO" id="GO:0046540">
    <property type="term" value="C:U4/U6 x U5 tri-snRNP complex"/>
    <property type="evidence" value="ECO:0007669"/>
    <property type="project" value="TreeGrafter"/>
</dbReference>
<dbReference type="SMART" id="SM00386">
    <property type="entry name" value="HAT"/>
    <property type="match status" value="10"/>
</dbReference>
<feature type="region of interest" description="Disordered" evidence="6">
    <location>
        <begin position="79"/>
        <end position="101"/>
    </location>
</feature>
<name>A0AAX4HFK5_9ASCO</name>
<proteinExistence type="predicted"/>
<protein>
    <recommendedName>
        <fullName evidence="7">PRP1 splicing factor N-terminal domain-containing protein</fullName>
    </recommendedName>
</protein>
<evidence type="ECO:0000259" key="7">
    <source>
        <dbReference type="Pfam" id="PF06424"/>
    </source>
</evidence>
<dbReference type="GO" id="GO:0071013">
    <property type="term" value="C:catalytic step 2 spliceosome"/>
    <property type="evidence" value="ECO:0007669"/>
    <property type="project" value="TreeGrafter"/>
</dbReference>
<organism evidence="8 9">
    <name type="scientific">Australozyma saopauloensis</name>
    <dbReference type="NCBI Taxonomy" id="291208"/>
    <lineage>
        <taxon>Eukaryota</taxon>
        <taxon>Fungi</taxon>
        <taxon>Dikarya</taxon>
        <taxon>Ascomycota</taxon>
        <taxon>Saccharomycotina</taxon>
        <taxon>Pichiomycetes</taxon>
        <taxon>Metschnikowiaceae</taxon>
        <taxon>Australozyma</taxon>
    </lineage>
</organism>